<keyword evidence="3" id="KW-1185">Reference proteome</keyword>
<gene>
    <name evidence="2" type="ORF">BDP27DRAFT_1324090</name>
</gene>
<evidence type="ECO:0000313" key="3">
    <source>
        <dbReference type="Proteomes" id="UP000772434"/>
    </source>
</evidence>
<protein>
    <submittedName>
        <fullName evidence="2">Uncharacterized protein</fullName>
    </submittedName>
</protein>
<reference evidence="2" key="1">
    <citation type="submission" date="2020-11" db="EMBL/GenBank/DDBJ databases">
        <authorList>
            <consortium name="DOE Joint Genome Institute"/>
            <person name="Ahrendt S."/>
            <person name="Riley R."/>
            <person name="Andreopoulos W."/>
            <person name="Labutti K."/>
            <person name="Pangilinan J."/>
            <person name="Ruiz-Duenas F.J."/>
            <person name="Barrasa J.M."/>
            <person name="Sanchez-Garcia M."/>
            <person name="Camarero S."/>
            <person name="Miyauchi S."/>
            <person name="Serrano A."/>
            <person name="Linde D."/>
            <person name="Babiker R."/>
            <person name="Drula E."/>
            <person name="Ayuso-Fernandez I."/>
            <person name="Pacheco R."/>
            <person name="Padilla G."/>
            <person name="Ferreira P."/>
            <person name="Barriuso J."/>
            <person name="Kellner H."/>
            <person name="Castanera R."/>
            <person name="Alfaro M."/>
            <person name="Ramirez L."/>
            <person name="Pisabarro A.G."/>
            <person name="Kuo A."/>
            <person name="Tritt A."/>
            <person name="Lipzen A."/>
            <person name="He G."/>
            <person name="Yan M."/>
            <person name="Ng V."/>
            <person name="Cullen D."/>
            <person name="Martin F."/>
            <person name="Rosso M.-N."/>
            <person name="Henrissat B."/>
            <person name="Hibbett D."/>
            <person name="Martinez A.T."/>
            <person name="Grigoriev I.V."/>
        </authorList>
    </citation>
    <scope>NUCLEOTIDE SEQUENCE</scope>
    <source>
        <strain evidence="2">AH 40177</strain>
    </source>
</reference>
<dbReference type="AlphaFoldDB" id="A0A9P5U8Q9"/>
<organism evidence="2 3">
    <name type="scientific">Rhodocollybia butyracea</name>
    <dbReference type="NCBI Taxonomy" id="206335"/>
    <lineage>
        <taxon>Eukaryota</taxon>
        <taxon>Fungi</taxon>
        <taxon>Dikarya</taxon>
        <taxon>Basidiomycota</taxon>
        <taxon>Agaricomycotina</taxon>
        <taxon>Agaricomycetes</taxon>
        <taxon>Agaricomycetidae</taxon>
        <taxon>Agaricales</taxon>
        <taxon>Marasmiineae</taxon>
        <taxon>Omphalotaceae</taxon>
        <taxon>Rhodocollybia</taxon>
    </lineage>
</organism>
<feature type="signal peptide" evidence="1">
    <location>
        <begin position="1"/>
        <end position="20"/>
    </location>
</feature>
<dbReference type="Proteomes" id="UP000772434">
    <property type="component" value="Unassembled WGS sequence"/>
</dbReference>
<feature type="chain" id="PRO_5040302677" evidence="1">
    <location>
        <begin position="21"/>
        <end position="109"/>
    </location>
</feature>
<sequence length="109" mass="11766">MRPTFILTATVLALLSPVMSWEISFYSDARCAGNTETGTVSGDATPTAHGVIRSTSAPNSKCLHFDTAFPANCRYILTRGNTRHSEQGPAAAAHRIENHAFDKFSYSCA</sequence>
<evidence type="ECO:0000313" key="2">
    <source>
        <dbReference type="EMBL" id="KAF9070261.1"/>
    </source>
</evidence>
<comment type="caution">
    <text evidence="2">The sequence shown here is derived from an EMBL/GenBank/DDBJ whole genome shotgun (WGS) entry which is preliminary data.</text>
</comment>
<proteinExistence type="predicted"/>
<accession>A0A9P5U8Q9</accession>
<name>A0A9P5U8Q9_9AGAR</name>
<evidence type="ECO:0000256" key="1">
    <source>
        <dbReference type="SAM" id="SignalP"/>
    </source>
</evidence>
<dbReference type="EMBL" id="JADNRY010000042">
    <property type="protein sequence ID" value="KAF9070261.1"/>
    <property type="molecule type" value="Genomic_DNA"/>
</dbReference>
<keyword evidence="1" id="KW-0732">Signal</keyword>